<feature type="transmembrane region" description="Helical" evidence="1">
    <location>
        <begin position="142"/>
        <end position="161"/>
    </location>
</feature>
<protein>
    <submittedName>
        <fullName evidence="2">DUF6159 family protein</fullName>
    </submittedName>
</protein>
<dbReference type="RefSeq" id="WP_273935682.1">
    <property type="nucleotide sequence ID" value="NZ_CP097263.1"/>
</dbReference>
<proteinExistence type="predicted"/>
<keyword evidence="1" id="KW-0472">Membrane</keyword>
<feature type="transmembrane region" description="Helical" evidence="1">
    <location>
        <begin position="213"/>
        <end position="246"/>
    </location>
</feature>
<dbReference type="Proteomes" id="UP001589810">
    <property type="component" value="Unassembled WGS sequence"/>
</dbReference>
<feature type="transmembrane region" description="Helical" evidence="1">
    <location>
        <begin position="64"/>
        <end position="84"/>
    </location>
</feature>
<sequence length="272" mass="28890">MRWAFDIARASLRVLRAHKSLVLFPIMSGLATLALLVAVLAGAHVPLTLEHIDTDELVRAGWPIAVPVYFVLSFVTIFCNSALVHAVNEALEGRPATVGVGLRGAWARIVPILLWSLLSCTVSLVLRVIGRQFGIVGKIVESLAGIAWALVTYFVVPVMIVDGRSVRDSVTRSRELLRKTWGAEVGGGLGISVALWGAVVLGIALLLTGLITTAAFGVTALIVALVAIVVWLVLVGTVASTVSVIYRVVLHRFATGRPVPAAFSQLDLSSAF</sequence>
<dbReference type="InterPro" id="IPR046157">
    <property type="entry name" value="DUF6159"/>
</dbReference>
<feature type="transmembrane region" description="Helical" evidence="1">
    <location>
        <begin position="21"/>
        <end position="44"/>
    </location>
</feature>
<evidence type="ECO:0000256" key="1">
    <source>
        <dbReference type="SAM" id="Phobius"/>
    </source>
</evidence>
<evidence type="ECO:0000313" key="2">
    <source>
        <dbReference type="EMBL" id="MFC0544198.1"/>
    </source>
</evidence>
<feature type="transmembrane region" description="Helical" evidence="1">
    <location>
        <begin position="181"/>
        <end position="207"/>
    </location>
</feature>
<keyword evidence="3" id="KW-1185">Reference proteome</keyword>
<keyword evidence="1" id="KW-0812">Transmembrane</keyword>
<dbReference type="EMBL" id="JBHLUD010000007">
    <property type="protein sequence ID" value="MFC0544198.1"/>
    <property type="molecule type" value="Genomic_DNA"/>
</dbReference>
<accession>A0ABV6MV41</accession>
<name>A0ABV6MV41_9PSEU</name>
<comment type="caution">
    <text evidence="2">The sequence shown here is derived from an EMBL/GenBank/DDBJ whole genome shotgun (WGS) entry which is preliminary data.</text>
</comment>
<keyword evidence="1" id="KW-1133">Transmembrane helix</keyword>
<feature type="transmembrane region" description="Helical" evidence="1">
    <location>
        <begin position="105"/>
        <end position="130"/>
    </location>
</feature>
<dbReference type="Pfam" id="PF19656">
    <property type="entry name" value="DUF6159"/>
    <property type="match status" value="1"/>
</dbReference>
<reference evidence="2 3" key="1">
    <citation type="submission" date="2024-09" db="EMBL/GenBank/DDBJ databases">
        <authorList>
            <person name="Sun Q."/>
            <person name="Mori K."/>
        </authorList>
    </citation>
    <scope>NUCLEOTIDE SEQUENCE [LARGE SCALE GENOMIC DNA]</scope>
    <source>
        <strain evidence="2 3">TBRC 1432</strain>
    </source>
</reference>
<evidence type="ECO:0000313" key="3">
    <source>
        <dbReference type="Proteomes" id="UP001589810"/>
    </source>
</evidence>
<organism evidence="2 3">
    <name type="scientific">Kutzneria chonburiensis</name>
    <dbReference type="NCBI Taxonomy" id="1483604"/>
    <lineage>
        <taxon>Bacteria</taxon>
        <taxon>Bacillati</taxon>
        <taxon>Actinomycetota</taxon>
        <taxon>Actinomycetes</taxon>
        <taxon>Pseudonocardiales</taxon>
        <taxon>Pseudonocardiaceae</taxon>
        <taxon>Kutzneria</taxon>
    </lineage>
</organism>
<gene>
    <name evidence="2" type="ORF">ACFFH7_22020</name>
</gene>